<dbReference type="Proteomes" id="UP000758155">
    <property type="component" value="Unassembled WGS sequence"/>
</dbReference>
<dbReference type="OrthoDB" id="3766157at2759"/>
<comment type="caution">
    <text evidence="2">The sequence shown here is derived from an EMBL/GenBank/DDBJ whole genome shotgun (WGS) entry which is preliminary data.</text>
</comment>
<name>A0A9P5C738_9PLEO</name>
<dbReference type="AlphaFoldDB" id="A0A9P5C738"/>
<protein>
    <submittedName>
        <fullName evidence="2">Uncharacterized protein</fullName>
    </submittedName>
</protein>
<keyword evidence="3" id="KW-1185">Reference proteome</keyword>
<evidence type="ECO:0000256" key="1">
    <source>
        <dbReference type="SAM" id="SignalP"/>
    </source>
</evidence>
<reference evidence="2" key="1">
    <citation type="submission" date="2019-04" db="EMBL/GenBank/DDBJ databases">
        <title>Sequencing of skin fungus with MAO and IRED activity.</title>
        <authorList>
            <person name="Marsaioli A.J."/>
            <person name="Bonatto J.M.C."/>
            <person name="Reis Junior O."/>
        </authorList>
    </citation>
    <scope>NUCLEOTIDE SEQUENCE</scope>
    <source>
        <strain evidence="2">28M1</strain>
    </source>
</reference>
<evidence type="ECO:0000313" key="2">
    <source>
        <dbReference type="EMBL" id="KAF3048173.1"/>
    </source>
</evidence>
<sequence length="216" mass="22782">MQLTTILLSGLGLIALASNAPVELGRPNFIAGPITFWRDTKTLQYHCEGRDIIRCERIAGGACLIVDTCESYCFLHDKGAACVDMGAPPVADDAASRSEANIGATPVPKVPVSAKVSARAASSEDNEHNECSKDRTGVLICRYGFCSIDYYCKAGDECQDGSFTCAPKSPSLARSKSGVRDVPRQTDVAAVEIDGSRCTPALRVAPAFSSVGMVSA</sequence>
<feature type="chain" id="PRO_5040231687" evidence="1">
    <location>
        <begin position="20"/>
        <end position="216"/>
    </location>
</feature>
<accession>A0A9P5C738</accession>
<feature type="signal peptide" evidence="1">
    <location>
        <begin position="1"/>
        <end position="19"/>
    </location>
</feature>
<dbReference type="EMBL" id="SWKV01000001">
    <property type="protein sequence ID" value="KAF3048173.1"/>
    <property type="molecule type" value="Genomic_DNA"/>
</dbReference>
<keyword evidence="1" id="KW-0732">Signal</keyword>
<proteinExistence type="predicted"/>
<evidence type="ECO:0000313" key="3">
    <source>
        <dbReference type="Proteomes" id="UP000758155"/>
    </source>
</evidence>
<organism evidence="2 3">
    <name type="scientific">Didymella heteroderae</name>
    <dbReference type="NCBI Taxonomy" id="1769908"/>
    <lineage>
        <taxon>Eukaryota</taxon>
        <taxon>Fungi</taxon>
        <taxon>Dikarya</taxon>
        <taxon>Ascomycota</taxon>
        <taxon>Pezizomycotina</taxon>
        <taxon>Dothideomycetes</taxon>
        <taxon>Pleosporomycetidae</taxon>
        <taxon>Pleosporales</taxon>
        <taxon>Pleosporineae</taxon>
        <taxon>Didymellaceae</taxon>
        <taxon>Didymella</taxon>
    </lineage>
</organism>
<gene>
    <name evidence="2" type="ORF">E8E12_011045</name>
</gene>